<feature type="transmembrane region" description="Helical" evidence="5">
    <location>
        <begin position="108"/>
        <end position="125"/>
    </location>
</feature>
<name>A0A0X3US94_9ACTN</name>
<sequence>MDVLVLIGRILFAALFLGSAFGHLKQTKTMADYAASRGAPSSVPVIRGGGLLLLIGGLSVLLGIWADLGALLLAVFLIPTALLMHAFWKESDAQARQLEMVQFLKDMALAGASLMLLALISHAGGDLGLTITGPAFDIG</sequence>
<dbReference type="OrthoDB" id="329282at2"/>
<feature type="transmembrane region" description="Helical" evidence="5">
    <location>
        <begin position="71"/>
        <end position="88"/>
    </location>
</feature>
<proteinExistence type="predicted"/>
<keyword evidence="3 5" id="KW-1133">Transmembrane helix</keyword>
<evidence type="ECO:0000256" key="1">
    <source>
        <dbReference type="ARBA" id="ARBA00004141"/>
    </source>
</evidence>
<dbReference type="RefSeq" id="WP_062704007.1">
    <property type="nucleotide sequence ID" value="NZ_LLZG01000153.1"/>
</dbReference>
<feature type="transmembrane region" description="Helical" evidence="5">
    <location>
        <begin position="45"/>
        <end position="65"/>
    </location>
</feature>
<dbReference type="GO" id="GO:0016020">
    <property type="term" value="C:membrane"/>
    <property type="evidence" value="ECO:0007669"/>
    <property type="project" value="UniProtKB-SubCell"/>
</dbReference>
<keyword evidence="7" id="KW-1185">Reference proteome</keyword>
<evidence type="ECO:0000256" key="4">
    <source>
        <dbReference type="ARBA" id="ARBA00023136"/>
    </source>
</evidence>
<evidence type="ECO:0000256" key="2">
    <source>
        <dbReference type="ARBA" id="ARBA00022692"/>
    </source>
</evidence>
<comment type="subcellular location">
    <subcellularLocation>
        <location evidence="1">Membrane</location>
        <topology evidence="1">Multi-pass membrane protein</topology>
    </subcellularLocation>
</comment>
<evidence type="ECO:0000256" key="5">
    <source>
        <dbReference type="SAM" id="Phobius"/>
    </source>
</evidence>
<evidence type="ECO:0000256" key="3">
    <source>
        <dbReference type="ARBA" id="ARBA00022989"/>
    </source>
</evidence>
<gene>
    <name evidence="6" type="ORF">ADL12_19800</name>
</gene>
<dbReference type="Proteomes" id="UP000053923">
    <property type="component" value="Unassembled WGS sequence"/>
</dbReference>
<comment type="caution">
    <text evidence="6">The sequence shown here is derived from an EMBL/GenBank/DDBJ whole genome shotgun (WGS) entry which is preliminary data.</text>
</comment>
<evidence type="ECO:0000313" key="7">
    <source>
        <dbReference type="Proteomes" id="UP000053923"/>
    </source>
</evidence>
<dbReference type="InterPro" id="IPR032808">
    <property type="entry name" value="DoxX"/>
</dbReference>
<keyword evidence="2 5" id="KW-0812">Transmembrane</keyword>
<reference evidence="7" key="1">
    <citation type="submission" date="2015-10" db="EMBL/GenBank/DDBJ databases">
        <authorList>
            <person name="Ju K.-S."/>
            <person name="Doroghazi J.R."/>
            <person name="Metcalf W.W."/>
        </authorList>
    </citation>
    <scope>NUCLEOTIDE SEQUENCE [LARGE SCALE GENOMIC DNA]</scope>
    <source>
        <strain evidence="7">NRRL 3151</strain>
    </source>
</reference>
<dbReference type="AlphaFoldDB" id="A0A0X3US94"/>
<accession>A0A0X3US94</accession>
<protein>
    <submittedName>
        <fullName evidence="6">DoxX family protein</fullName>
    </submittedName>
</protein>
<organism evidence="6 7">
    <name type="scientific">Streptomyces regalis</name>
    <dbReference type="NCBI Taxonomy" id="68262"/>
    <lineage>
        <taxon>Bacteria</taxon>
        <taxon>Bacillati</taxon>
        <taxon>Actinomycetota</taxon>
        <taxon>Actinomycetes</taxon>
        <taxon>Kitasatosporales</taxon>
        <taxon>Streptomycetaceae</taxon>
        <taxon>Streptomyces</taxon>
    </lineage>
</organism>
<dbReference type="Pfam" id="PF07681">
    <property type="entry name" value="DoxX"/>
    <property type="match status" value="1"/>
</dbReference>
<feature type="transmembrane region" description="Helical" evidence="5">
    <location>
        <begin position="6"/>
        <end position="24"/>
    </location>
</feature>
<evidence type="ECO:0000313" key="6">
    <source>
        <dbReference type="EMBL" id="KUL35438.1"/>
    </source>
</evidence>
<dbReference type="EMBL" id="LLZG01000153">
    <property type="protein sequence ID" value="KUL35438.1"/>
    <property type="molecule type" value="Genomic_DNA"/>
</dbReference>
<keyword evidence="4 5" id="KW-0472">Membrane</keyword>